<dbReference type="Pfam" id="PF11716">
    <property type="entry name" value="MDMPI_N"/>
    <property type="match status" value="1"/>
</dbReference>
<dbReference type="Proteomes" id="UP000232453">
    <property type="component" value="Unassembled WGS sequence"/>
</dbReference>
<organism evidence="2 3">
    <name type="scientific">Pseudonocardia alni</name>
    <name type="common">Amycolata alni</name>
    <dbReference type="NCBI Taxonomy" id="33907"/>
    <lineage>
        <taxon>Bacteria</taxon>
        <taxon>Bacillati</taxon>
        <taxon>Actinomycetota</taxon>
        <taxon>Actinomycetes</taxon>
        <taxon>Pseudonocardiales</taxon>
        <taxon>Pseudonocardiaceae</taxon>
        <taxon>Pseudonocardia</taxon>
    </lineage>
</organism>
<dbReference type="EMBL" id="PHUJ01000003">
    <property type="protein sequence ID" value="PKB28813.1"/>
    <property type="molecule type" value="Genomic_DNA"/>
</dbReference>
<feature type="domain" description="Mycothiol-dependent maleylpyruvate isomerase metal-binding" evidence="1">
    <location>
        <begin position="19"/>
        <end position="103"/>
    </location>
</feature>
<dbReference type="Gene3D" id="1.20.120.450">
    <property type="entry name" value="dinb family like domain"/>
    <property type="match status" value="1"/>
</dbReference>
<dbReference type="AlphaFoldDB" id="A0AA44UJS7"/>
<evidence type="ECO:0000313" key="2">
    <source>
        <dbReference type="EMBL" id="PKB28813.1"/>
    </source>
</evidence>
<evidence type="ECO:0000313" key="3">
    <source>
        <dbReference type="Proteomes" id="UP000232453"/>
    </source>
</evidence>
<name>A0AA44UJS7_PSEA5</name>
<dbReference type="InterPro" id="IPR017517">
    <property type="entry name" value="Maleyloyr_isom"/>
</dbReference>
<protein>
    <submittedName>
        <fullName evidence="2">Uncharacterized protein (TIGR03083 family)</fullName>
    </submittedName>
</protein>
<dbReference type="GO" id="GO:0046872">
    <property type="term" value="F:metal ion binding"/>
    <property type="evidence" value="ECO:0007669"/>
    <property type="project" value="InterPro"/>
</dbReference>
<gene>
    <name evidence="2" type="ORF">ATL51_0438</name>
</gene>
<dbReference type="InterPro" id="IPR034660">
    <property type="entry name" value="DinB/YfiT-like"/>
</dbReference>
<dbReference type="NCBIfam" id="TIGR03083">
    <property type="entry name" value="maleylpyruvate isomerase family mycothiol-dependent enzyme"/>
    <property type="match status" value="1"/>
</dbReference>
<sequence length="218" mass="22701">MTTSDLPDAAVVAVSARYRRGFADLVSSLDAAQLAAPSLCAGWDVRTVAGHLVSALTTTVPSFLVQVLRARGNVDRAVDRAARRDAARPVEELVAVLRDRADSSFAPPGIGTRGPMADAIVHTADVTVALGLPFDPDPVDVRIALDFVVGTVPLAFTTRRRLAGLRFVADDAGFARGEGAEVRGHGVDVLLAACGRPAVLDRLTGDGVATLAARLTGR</sequence>
<dbReference type="InterPro" id="IPR024344">
    <property type="entry name" value="MDMPI_metal-binding"/>
</dbReference>
<reference evidence="2 3" key="1">
    <citation type="submission" date="2017-11" db="EMBL/GenBank/DDBJ databases">
        <title>Sequencing the genomes of 1000 actinobacteria strains.</title>
        <authorList>
            <person name="Klenk H.-P."/>
        </authorList>
    </citation>
    <scope>NUCLEOTIDE SEQUENCE [LARGE SCALE GENOMIC DNA]</scope>
    <source>
        <strain evidence="2 3">DSM 44104</strain>
    </source>
</reference>
<comment type="caution">
    <text evidence="2">The sequence shown here is derived from an EMBL/GenBank/DDBJ whole genome shotgun (WGS) entry which is preliminary data.</text>
</comment>
<accession>A0AA44UJS7</accession>
<evidence type="ECO:0000259" key="1">
    <source>
        <dbReference type="Pfam" id="PF11716"/>
    </source>
</evidence>
<dbReference type="SUPFAM" id="SSF109854">
    <property type="entry name" value="DinB/YfiT-like putative metalloenzymes"/>
    <property type="match status" value="1"/>
</dbReference>
<proteinExistence type="predicted"/>
<dbReference type="RefSeq" id="WP_208622887.1">
    <property type="nucleotide sequence ID" value="NZ_JBICSI010000005.1"/>
</dbReference>